<dbReference type="Gene3D" id="3.30.200.20">
    <property type="entry name" value="Phosphorylase Kinase, domain 1"/>
    <property type="match status" value="1"/>
</dbReference>
<dbReference type="EMBL" id="BOOK01000049">
    <property type="protein sequence ID" value="GII04383.1"/>
    <property type="molecule type" value="Genomic_DNA"/>
</dbReference>
<dbReference type="PANTHER" id="PTHR21310">
    <property type="entry name" value="AMINOGLYCOSIDE PHOSPHOTRANSFERASE-RELATED-RELATED"/>
    <property type="match status" value="1"/>
</dbReference>
<keyword evidence="2" id="KW-1185">Reference proteome</keyword>
<dbReference type="InterPro" id="IPR051678">
    <property type="entry name" value="AGP_Transferase"/>
</dbReference>
<dbReference type="Proteomes" id="UP000634476">
    <property type="component" value="Unassembled WGS sequence"/>
</dbReference>
<reference evidence="1" key="1">
    <citation type="submission" date="2021-01" db="EMBL/GenBank/DDBJ databases">
        <title>Whole genome shotgun sequence of Planobispora takensis NBRC 109077.</title>
        <authorList>
            <person name="Komaki H."/>
            <person name="Tamura T."/>
        </authorList>
    </citation>
    <scope>NUCLEOTIDE SEQUENCE</scope>
    <source>
        <strain evidence="1">NBRC 109077</strain>
    </source>
</reference>
<protein>
    <recommendedName>
        <fullName evidence="3">Aminoglycoside phosphotransferase</fullName>
    </recommendedName>
</protein>
<dbReference type="InterPro" id="IPR011009">
    <property type="entry name" value="Kinase-like_dom_sf"/>
</dbReference>
<sequence length="318" mass="34241">MNAPASGVRLPWQDVPEQIRRAVEARLGAPVVDAVTQPGGFSPGAAVRLRLEDGRRAFVKAAGPEPNPFTADIHRSEARIAAALPGGVPAPRLLASFDSGGWVALLFEDVDGRPPADPWRADELDRVLDSLTRLAAALAPSPIAAPSAEERFGEQFQGWRRLVEAREAGADDLDGLDPWAARHLDALAQTEARWTYAIAGDSLVHGDIRADNLLLTADEVMVVDWPWAFVGAGWFDLLGMLPSVRMQGGPPPEELFTAHPVGREADPAAVTTVLTAVAGYFVRQSRRPDPPGLPTLRAFQAAQGRTALEWLRVRTGWA</sequence>
<comment type="caution">
    <text evidence="1">The sequence shown here is derived from an EMBL/GenBank/DDBJ whole genome shotgun (WGS) entry which is preliminary data.</text>
</comment>
<name>A0A8J3T548_9ACTN</name>
<evidence type="ECO:0000313" key="1">
    <source>
        <dbReference type="EMBL" id="GII04383.1"/>
    </source>
</evidence>
<dbReference type="AlphaFoldDB" id="A0A8J3T548"/>
<evidence type="ECO:0000313" key="2">
    <source>
        <dbReference type="Proteomes" id="UP000634476"/>
    </source>
</evidence>
<proteinExistence type="predicted"/>
<dbReference type="RefSeq" id="WP_203878628.1">
    <property type="nucleotide sequence ID" value="NZ_BOOK01000049.1"/>
</dbReference>
<gene>
    <name evidence="1" type="ORF">Pta02_63910</name>
</gene>
<accession>A0A8J3T548</accession>
<organism evidence="1 2">
    <name type="scientific">Planobispora takensis</name>
    <dbReference type="NCBI Taxonomy" id="1367882"/>
    <lineage>
        <taxon>Bacteria</taxon>
        <taxon>Bacillati</taxon>
        <taxon>Actinomycetota</taxon>
        <taxon>Actinomycetes</taxon>
        <taxon>Streptosporangiales</taxon>
        <taxon>Streptosporangiaceae</taxon>
        <taxon>Planobispora</taxon>
    </lineage>
</organism>
<evidence type="ECO:0008006" key="3">
    <source>
        <dbReference type="Google" id="ProtNLM"/>
    </source>
</evidence>
<dbReference type="Gene3D" id="3.90.1200.10">
    <property type="match status" value="1"/>
</dbReference>
<dbReference type="SUPFAM" id="SSF56112">
    <property type="entry name" value="Protein kinase-like (PK-like)"/>
    <property type="match status" value="1"/>
</dbReference>